<evidence type="ECO:0000256" key="4">
    <source>
        <dbReference type="ARBA" id="ARBA00023027"/>
    </source>
</evidence>
<organism evidence="7">
    <name type="scientific">marine metagenome</name>
    <dbReference type="NCBI Taxonomy" id="408172"/>
    <lineage>
        <taxon>unclassified sequences</taxon>
        <taxon>metagenomes</taxon>
        <taxon>ecological metagenomes</taxon>
    </lineage>
</organism>
<keyword evidence="5" id="KW-0627">Porphyrin biosynthesis</keyword>
<evidence type="ECO:0000256" key="6">
    <source>
        <dbReference type="ARBA" id="ARBA00047561"/>
    </source>
</evidence>
<dbReference type="Gene3D" id="3.30.160.110">
    <property type="entry name" value="Siroheme synthase, domain 2"/>
    <property type="match status" value="1"/>
</dbReference>
<keyword evidence="3" id="KW-0560">Oxidoreductase</keyword>
<dbReference type="UniPathway" id="UPA00262">
    <property type="reaction ID" value="UER00222"/>
</dbReference>
<dbReference type="SUPFAM" id="SSF75615">
    <property type="entry name" value="Siroheme synthase middle domains-like"/>
    <property type="match status" value="1"/>
</dbReference>
<evidence type="ECO:0000256" key="3">
    <source>
        <dbReference type="ARBA" id="ARBA00023002"/>
    </source>
</evidence>
<dbReference type="Gene3D" id="3.40.50.720">
    <property type="entry name" value="NAD(P)-binding Rossmann-like Domain"/>
    <property type="match status" value="1"/>
</dbReference>
<gene>
    <name evidence="7" type="ORF">METZ01_LOCUS365512</name>
</gene>
<dbReference type="InterPro" id="IPR036291">
    <property type="entry name" value="NAD(P)-bd_dom_sf"/>
</dbReference>
<dbReference type="InterPro" id="IPR006367">
    <property type="entry name" value="Sirohaem_synthase_N"/>
</dbReference>
<reference evidence="7" key="1">
    <citation type="submission" date="2018-05" db="EMBL/GenBank/DDBJ databases">
        <authorList>
            <person name="Lanie J.A."/>
            <person name="Ng W.-L."/>
            <person name="Kazmierczak K.M."/>
            <person name="Andrzejewski T.M."/>
            <person name="Davidsen T.M."/>
            <person name="Wayne K.J."/>
            <person name="Tettelin H."/>
            <person name="Glass J.I."/>
            <person name="Rusch D."/>
            <person name="Podicherti R."/>
            <person name="Tsui H.-C.T."/>
            <person name="Winkler M.E."/>
        </authorList>
    </citation>
    <scope>NUCLEOTIDE SEQUENCE</scope>
</reference>
<dbReference type="PANTHER" id="PTHR35330">
    <property type="entry name" value="SIROHEME BIOSYNTHESIS PROTEIN MET8"/>
    <property type="match status" value="1"/>
</dbReference>
<accession>A0A382STZ3</accession>
<dbReference type="EMBL" id="UINC01131132">
    <property type="protein sequence ID" value="SVD12658.1"/>
    <property type="molecule type" value="Genomic_DNA"/>
</dbReference>
<name>A0A382STZ3_9ZZZZ</name>
<evidence type="ECO:0000313" key="7">
    <source>
        <dbReference type="EMBL" id="SVD12658.1"/>
    </source>
</evidence>
<dbReference type="SUPFAM" id="SSF51735">
    <property type="entry name" value="NAD(P)-binding Rossmann-fold domains"/>
    <property type="match status" value="1"/>
</dbReference>
<dbReference type="NCBIfam" id="TIGR01470">
    <property type="entry name" value="cysG_Nterm"/>
    <property type="match status" value="1"/>
</dbReference>
<proteinExistence type="predicted"/>
<evidence type="ECO:0000256" key="1">
    <source>
        <dbReference type="ARBA" id="ARBA00005010"/>
    </source>
</evidence>
<comment type="pathway">
    <text evidence="1">Porphyrin-containing compound metabolism; siroheme biosynthesis; sirohydrochlorin from precorrin-2: step 1/1.</text>
</comment>
<comment type="catalytic activity">
    <reaction evidence="6">
        <text>precorrin-2 + NAD(+) = sirohydrochlorin + NADH + 2 H(+)</text>
        <dbReference type="Rhea" id="RHEA:15613"/>
        <dbReference type="ChEBI" id="CHEBI:15378"/>
        <dbReference type="ChEBI" id="CHEBI:57540"/>
        <dbReference type="ChEBI" id="CHEBI:57945"/>
        <dbReference type="ChEBI" id="CHEBI:58351"/>
        <dbReference type="ChEBI" id="CHEBI:58827"/>
        <dbReference type="EC" id="1.3.1.76"/>
    </reaction>
</comment>
<keyword evidence="4" id="KW-0520">NAD</keyword>
<dbReference type="GO" id="GO:0019354">
    <property type="term" value="P:siroheme biosynthetic process"/>
    <property type="evidence" value="ECO:0007669"/>
    <property type="project" value="UniProtKB-UniPathway"/>
</dbReference>
<evidence type="ECO:0000256" key="5">
    <source>
        <dbReference type="ARBA" id="ARBA00023244"/>
    </source>
</evidence>
<dbReference type="PANTHER" id="PTHR35330:SF1">
    <property type="entry name" value="SIROHEME BIOSYNTHESIS PROTEIN MET8"/>
    <property type="match status" value="1"/>
</dbReference>
<dbReference type="GO" id="GO:0004325">
    <property type="term" value="F:ferrochelatase activity"/>
    <property type="evidence" value="ECO:0007669"/>
    <property type="project" value="InterPro"/>
</dbReference>
<dbReference type="InterPro" id="IPR028161">
    <property type="entry name" value="Met8-like"/>
</dbReference>
<dbReference type="AlphaFoldDB" id="A0A382STZ3"/>
<sequence length="216" mass="23867">MPRYYPAFIDVKDRTCVVIGGGDFGEEKVVKLLECDAYVRVISTHVNKSVSEMAQKGTIEWLQRTYQAGDLSGAFIAIAADNPEDVNLKIAEEARERNVPLNVVDVTHLCTFIAPSVARRGEVTVATSTGGASPALARTFREKVESNCPCRMLEFADLAPILSWARGVVREKGWNIVPSYWQNCINEVLLDLVQEGRDAEAQVHLINCLEKGNTNN</sequence>
<protein>
    <recommendedName>
        <fullName evidence="2">precorrin-2 dehydrogenase</fullName>
        <ecNumber evidence="2">1.3.1.76</ecNumber>
    </recommendedName>
</protein>
<evidence type="ECO:0000256" key="2">
    <source>
        <dbReference type="ARBA" id="ARBA00012400"/>
    </source>
</evidence>
<dbReference type="GO" id="GO:0043115">
    <property type="term" value="F:precorrin-2 dehydrogenase activity"/>
    <property type="evidence" value="ECO:0007669"/>
    <property type="project" value="UniProtKB-EC"/>
</dbReference>
<dbReference type="Pfam" id="PF13241">
    <property type="entry name" value="NAD_binding_7"/>
    <property type="match status" value="1"/>
</dbReference>
<dbReference type="EC" id="1.3.1.76" evidence="2"/>